<dbReference type="RefSeq" id="WP_241037247.1">
    <property type="nucleotide sequence ID" value="NZ_BAAAJF010000015.1"/>
</dbReference>
<name>A0ABS9TEX3_9PSEU</name>
<keyword evidence="1" id="KW-0812">Transmembrane</keyword>
<keyword evidence="1" id="KW-1133">Transmembrane helix</keyword>
<dbReference type="EMBL" id="JAKXMK010000012">
    <property type="protein sequence ID" value="MCH6167077.1"/>
    <property type="molecule type" value="Genomic_DNA"/>
</dbReference>
<reference evidence="2 3" key="1">
    <citation type="submission" date="2022-03" db="EMBL/GenBank/DDBJ databases">
        <title>Pseudonocardia alaer sp. nov., a novel actinomycete isolated from reed forest soil.</title>
        <authorList>
            <person name="Wang L."/>
        </authorList>
    </citation>
    <scope>NUCLEOTIDE SEQUENCE [LARGE SCALE GENOMIC DNA]</scope>
    <source>
        <strain evidence="2 3">Y-16303</strain>
    </source>
</reference>
<gene>
    <name evidence="2" type="ORF">MMF94_15440</name>
</gene>
<comment type="caution">
    <text evidence="2">The sequence shown here is derived from an EMBL/GenBank/DDBJ whole genome shotgun (WGS) entry which is preliminary data.</text>
</comment>
<keyword evidence="1" id="KW-0472">Membrane</keyword>
<sequence>MNRRERRALRAIARRLAQEDPSLARRLHHGAPPAPATVLDRIAWTYFAVSITLMVSGFVLDDTSLLRGATLLLAVFPPLILVLAAAFRVTSHDQYMARRLRD</sequence>
<organism evidence="2 3">
    <name type="scientific">Pseudonocardia alaniniphila</name>
    <dbReference type="NCBI Taxonomy" id="75291"/>
    <lineage>
        <taxon>Bacteria</taxon>
        <taxon>Bacillati</taxon>
        <taxon>Actinomycetota</taxon>
        <taxon>Actinomycetes</taxon>
        <taxon>Pseudonocardiales</taxon>
        <taxon>Pseudonocardiaceae</taxon>
        <taxon>Pseudonocardia</taxon>
    </lineage>
</organism>
<feature type="transmembrane region" description="Helical" evidence="1">
    <location>
        <begin position="42"/>
        <end position="60"/>
    </location>
</feature>
<evidence type="ECO:0000313" key="2">
    <source>
        <dbReference type="EMBL" id="MCH6167077.1"/>
    </source>
</evidence>
<dbReference type="Pfam" id="PF11239">
    <property type="entry name" value="DUF3040"/>
    <property type="match status" value="1"/>
</dbReference>
<dbReference type="Proteomes" id="UP001299970">
    <property type="component" value="Unassembled WGS sequence"/>
</dbReference>
<evidence type="ECO:0000256" key="1">
    <source>
        <dbReference type="SAM" id="Phobius"/>
    </source>
</evidence>
<keyword evidence="3" id="KW-1185">Reference proteome</keyword>
<accession>A0ABS9TEX3</accession>
<feature type="transmembrane region" description="Helical" evidence="1">
    <location>
        <begin position="66"/>
        <end position="89"/>
    </location>
</feature>
<proteinExistence type="predicted"/>
<protein>
    <submittedName>
        <fullName evidence="2">DUF3040 domain-containing protein</fullName>
    </submittedName>
</protein>
<evidence type="ECO:0000313" key="3">
    <source>
        <dbReference type="Proteomes" id="UP001299970"/>
    </source>
</evidence>
<dbReference type="InterPro" id="IPR021401">
    <property type="entry name" value="DUF3040"/>
</dbReference>